<protein>
    <submittedName>
        <fullName evidence="1">DUF2887 domain-containing protein</fullName>
    </submittedName>
</protein>
<dbReference type="RefSeq" id="WP_206756223.1">
    <property type="nucleotide sequence ID" value="NZ_CAWPQU010000046.1"/>
</dbReference>
<evidence type="ECO:0000313" key="1">
    <source>
        <dbReference type="EMBL" id="MBD2319398.1"/>
    </source>
</evidence>
<accession>A0ABR8CF24</accession>
<gene>
    <name evidence="1" type="ORF">H6G05_21480</name>
</gene>
<proteinExistence type="predicted"/>
<comment type="caution">
    <text evidence="1">The sequence shown here is derived from an EMBL/GenBank/DDBJ whole genome shotgun (WGS) entry which is preliminary data.</text>
</comment>
<keyword evidence="2" id="KW-1185">Reference proteome</keyword>
<dbReference type="EMBL" id="JACJQY010000050">
    <property type="protein sequence ID" value="MBD2319398.1"/>
    <property type="molecule type" value="Genomic_DNA"/>
</dbReference>
<sequence>MPESESLSLGLVKLIVAPKKESIALAHQLAERVGQGDRERMIEFIETVLLYKFPQVIREEVEAMFTLGDLKKTRGLAFAPQYSNSSQKISICKC</sequence>
<name>A0ABR8CF24_9CYAN</name>
<dbReference type="Pfam" id="PF11103">
    <property type="entry name" value="DUF2887"/>
    <property type="match status" value="1"/>
</dbReference>
<reference evidence="1 2" key="1">
    <citation type="journal article" date="2020" name="ISME J.">
        <title>Comparative genomics reveals insights into cyanobacterial evolution and habitat adaptation.</title>
        <authorList>
            <person name="Chen M.Y."/>
            <person name="Teng W.K."/>
            <person name="Zhao L."/>
            <person name="Hu C.X."/>
            <person name="Zhou Y.K."/>
            <person name="Han B.P."/>
            <person name="Song L.R."/>
            <person name="Shu W.S."/>
        </authorList>
    </citation>
    <scope>NUCLEOTIDE SEQUENCE [LARGE SCALE GENOMIC DNA]</scope>
    <source>
        <strain evidence="1 2">FACHB-1050</strain>
    </source>
</reference>
<evidence type="ECO:0000313" key="2">
    <source>
        <dbReference type="Proteomes" id="UP000618445"/>
    </source>
</evidence>
<dbReference type="InterPro" id="IPR022573">
    <property type="entry name" value="DUF2887"/>
</dbReference>
<organism evidence="1 2">
    <name type="scientific">Phormidium tenue FACHB-1050</name>
    <dbReference type="NCBI Taxonomy" id="2692857"/>
    <lineage>
        <taxon>Bacteria</taxon>
        <taxon>Bacillati</taxon>
        <taxon>Cyanobacteriota</taxon>
        <taxon>Cyanophyceae</taxon>
        <taxon>Oscillatoriophycideae</taxon>
        <taxon>Oscillatoriales</taxon>
        <taxon>Oscillatoriaceae</taxon>
        <taxon>Phormidium</taxon>
    </lineage>
</organism>
<dbReference type="Proteomes" id="UP000618445">
    <property type="component" value="Unassembled WGS sequence"/>
</dbReference>